<proteinExistence type="predicted"/>
<organism evidence="2 3">
    <name type="scientific">Deinococcus rufus</name>
    <dbReference type="NCBI Taxonomy" id="2136097"/>
    <lineage>
        <taxon>Bacteria</taxon>
        <taxon>Thermotogati</taxon>
        <taxon>Deinococcota</taxon>
        <taxon>Deinococci</taxon>
        <taxon>Deinococcales</taxon>
        <taxon>Deinococcaceae</taxon>
        <taxon>Deinococcus</taxon>
    </lineage>
</organism>
<name>A0ABV7Z9H6_9DEIO</name>
<evidence type="ECO:0000256" key="1">
    <source>
        <dbReference type="SAM" id="Phobius"/>
    </source>
</evidence>
<protein>
    <submittedName>
        <fullName evidence="2">Uncharacterized protein</fullName>
    </submittedName>
</protein>
<dbReference type="RefSeq" id="WP_322472898.1">
    <property type="nucleotide sequence ID" value="NZ_JBHRZG010000016.1"/>
</dbReference>
<reference evidence="3" key="1">
    <citation type="journal article" date="2019" name="Int. J. Syst. Evol. Microbiol.">
        <title>The Global Catalogue of Microorganisms (GCM) 10K type strain sequencing project: providing services to taxonomists for standard genome sequencing and annotation.</title>
        <authorList>
            <consortium name="The Broad Institute Genomics Platform"/>
            <consortium name="The Broad Institute Genome Sequencing Center for Infectious Disease"/>
            <person name="Wu L."/>
            <person name="Ma J."/>
        </authorList>
    </citation>
    <scope>NUCLEOTIDE SEQUENCE [LARGE SCALE GENOMIC DNA]</scope>
    <source>
        <strain evidence="3">CCTCC AB 2017081</strain>
    </source>
</reference>
<accession>A0ABV7Z9H6</accession>
<gene>
    <name evidence="2" type="ORF">ACFOSB_14420</name>
</gene>
<keyword evidence="1" id="KW-0812">Transmembrane</keyword>
<evidence type="ECO:0000313" key="2">
    <source>
        <dbReference type="EMBL" id="MFC3834057.1"/>
    </source>
</evidence>
<feature type="transmembrane region" description="Helical" evidence="1">
    <location>
        <begin position="81"/>
        <end position="99"/>
    </location>
</feature>
<keyword evidence="3" id="KW-1185">Reference proteome</keyword>
<evidence type="ECO:0000313" key="3">
    <source>
        <dbReference type="Proteomes" id="UP001595803"/>
    </source>
</evidence>
<keyword evidence="1" id="KW-1133">Transmembrane helix</keyword>
<feature type="transmembrane region" description="Helical" evidence="1">
    <location>
        <begin position="34"/>
        <end position="53"/>
    </location>
</feature>
<feature type="transmembrane region" description="Helical" evidence="1">
    <location>
        <begin position="150"/>
        <end position="170"/>
    </location>
</feature>
<comment type="caution">
    <text evidence="2">The sequence shown here is derived from an EMBL/GenBank/DDBJ whole genome shotgun (WGS) entry which is preliminary data.</text>
</comment>
<sequence length="259" mass="27003">MTSAGSTQPISTDAAPEPVQSGLSMTVRAGPVRWALLLVAAVLLLCSVVGQLLSRAHPESEVYASVMRATNAGLEGNLPSLYSAALLLACALLLGLLARTVRPRRGIEARGWRTLAWVFAYLTADEYLHLHELLTAPLRHLLRVDGVLHYAWVVPYAVLGAGLLAALLPFLRSLPPRILTRLLAAAAVYVLGAAGLEMLGGLLDTRLGEAAPALLAASTLEEGLEMTGAILFIGVLLDSLGAARPGATVTLAFSGAASS</sequence>
<keyword evidence="1" id="KW-0472">Membrane</keyword>
<feature type="transmembrane region" description="Helical" evidence="1">
    <location>
        <begin position="182"/>
        <end position="203"/>
    </location>
</feature>
<dbReference type="EMBL" id="JBHRZG010000016">
    <property type="protein sequence ID" value="MFC3834057.1"/>
    <property type="molecule type" value="Genomic_DNA"/>
</dbReference>
<dbReference type="Proteomes" id="UP001595803">
    <property type="component" value="Unassembled WGS sequence"/>
</dbReference>